<evidence type="ECO:0000313" key="2">
    <source>
        <dbReference type="EMBL" id="PLW85502.1"/>
    </source>
</evidence>
<dbReference type="PROSITE" id="PS51257">
    <property type="entry name" value="PROKAR_LIPOPROTEIN"/>
    <property type="match status" value="1"/>
</dbReference>
<reference evidence="2 3" key="1">
    <citation type="submission" date="2018-01" db="EMBL/GenBank/DDBJ databases">
        <title>The draft genome sequence of Halioglobus japonicus S1-36.</title>
        <authorList>
            <person name="Du Z.-J."/>
            <person name="Shi M.-J."/>
        </authorList>
    </citation>
    <scope>NUCLEOTIDE SEQUENCE [LARGE SCALE GENOMIC DNA]</scope>
    <source>
        <strain evidence="2 3">S1-36</strain>
    </source>
</reference>
<feature type="chain" id="PRO_5043047512" evidence="1">
    <location>
        <begin position="27"/>
        <end position="219"/>
    </location>
</feature>
<dbReference type="Pfam" id="PF11769">
    <property type="entry name" value="DUF3313"/>
    <property type="match status" value="1"/>
</dbReference>
<sequence>MNKIKYISGLLALVVLAACSSTPVLEETPSSEFQGLNKVSSSGFSEAWARPGANLSGYSSIKATPMKSQDAELVQPGQSIQTRINRDMEITPEVEQQLAETWNNAITNAAADAGLATDGSGDKVLRIDADMTRIAPSADFAAEKSNPGRSTVYTEDSGSASIELRLYDDASGELLAVVRDKRRVGSQMWARSNTVTASADVRNLYNSWAHRLVTRITGN</sequence>
<dbReference type="KEGG" id="hja:BST95_04265"/>
<protein>
    <submittedName>
        <fullName evidence="2">DUF3313 domain-containing protein</fullName>
    </submittedName>
</protein>
<feature type="signal peptide" evidence="1">
    <location>
        <begin position="1"/>
        <end position="26"/>
    </location>
</feature>
<dbReference type="AlphaFoldDB" id="A0AAP8SME9"/>
<dbReference type="EMBL" id="PKUR01000003">
    <property type="protein sequence ID" value="PLW85502.1"/>
    <property type="molecule type" value="Genomic_DNA"/>
</dbReference>
<name>A0AAP8SME9_9GAMM</name>
<organism evidence="2 3">
    <name type="scientific">Halioglobus japonicus</name>
    <dbReference type="NCBI Taxonomy" id="930805"/>
    <lineage>
        <taxon>Bacteria</taxon>
        <taxon>Pseudomonadati</taxon>
        <taxon>Pseudomonadota</taxon>
        <taxon>Gammaproteobacteria</taxon>
        <taxon>Cellvibrionales</taxon>
        <taxon>Halieaceae</taxon>
        <taxon>Halioglobus</taxon>
    </lineage>
</organism>
<keyword evidence="3" id="KW-1185">Reference proteome</keyword>
<dbReference type="RefSeq" id="WP_084198281.1">
    <property type="nucleotide sequence ID" value="NZ_BMYL01000003.1"/>
</dbReference>
<evidence type="ECO:0000313" key="3">
    <source>
        <dbReference type="Proteomes" id="UP000235162"/>
    </source>
</evidence>
<dbReference type="InterPro" id="IPR021747">
    <property type="entry name" value="DUF3313"/>
</dbReference>
<proteinExistence type="predicted"/>
<keyword evidence="1" id="KW-0732">Signal</keyword>
<dbReference type="Proteomes" id="UP000235162">
    <property type="component" value="Unassembled WGS sequence"/>
</dbReference>
<gene>
    <name evidence="2" type="ORF">C0029_12830</name>
</gene>
<evidence type="ECO:0000256" key="1">
    <source>
        <dbReference type="SAM" id="SignalP"/>
    </source>
</evidence>
<comment type="caution">
    <text evidence="2">The sequence shown here is derived from an EMBL/GenBank/DDBJ whole genome shotgun (WGS) entry which is preliminary data.</text>
</comment>
<accession>A0AAP8SME9</accession>